<reference evidence="2" key="1">
    <citation type="submission" date="2020-07" db="EMBL/GenBank/DDBJ databases">
        <title>Metabolic diversity and evolutionary history of the archaeal phylum ###Micrarchaeota### uncovered from a freshwater lake metagenome.</title>
        <authorList>
            <person name="Kadnikov V.V."/>
            <person name="Savvichev A.S."/>
            <person name="Mardanov A.V."/>
            <person name="Beletsky A.V."/>
            <person name="Chupakov A.V."/>
            <person name="Kokryatskaya N.M."/>
            <person name="Pimenov N.V."/>
            <person name="Ravin N.V."/>
        </authorList>
    </citation>
    <scope>NUCLEOTIDE SEQUENCE [LARGE SCALE GENOMIC DNA]</scope>
</reference>
<gene>
    <name evidence="1" type="ORF">Sv326_0694</name>
</gene>
<organism evidence="1 2">
    <name type="scientific">Fermentimicrarchaeum limneticum</name>
    <dbReference type="NCBI Taxonomy" id="2795018"/>
    <lineage>
        <taxon>Archaea</taxon>
        <taxon>Candidatus Micrarchaeota</taxon>
        <taxon>Candidatus Fermentimicrarchaeales</taxon>
        <taxon>Candidatus Fermentimicrarchaeaceae</taxon>
        <taxon>Candidatus Fermentimicrarchaeum</taxon>
    </lineage>
</organism>
<name>A0A7D5XJR6_FERL1</name>
<dbReference type="AlphaFoldDB" id="A0A7D5XJR6"/>
<protein>
    <submittedName>
        <fullName evidence="1">Uncharacterized protein</fullName>
    </submittedName>
</protein>
<accession>A0A7D5XJR6</accession>
<evidence type="ECO:0000313" key="2">
    <source>
        <dbReference type="Proteomes" id="UP000510821"/>
    </source>
</evidence>
<dbReference type="KEGG" id="flt:Sv326_0694"/>
<dbReference type="Proteomes" id="UP000510821">
    <property type="component" value="Chromosome"/>
</dbReference>
<evidence type="ECO:0000313" key="1">
    <source>
        <dbReference type="EMBL" id="QLJ52869.1"/>
    </source>
</evidence>
<sequence>MTRVIDTTDDAAIADPTSPVWVRELKEMVMTGQIRSHEMRKKILEL</sequence>
<proteinExistence type="predicted"/>
<dbReference type="EMBL" id="CP058998">
    <property type="protein sequence ID" value="QLJ52869.1"/>
    <property type="molecule type" value="Genomic_DNA"/>
</dbReference>